<reference evidence="13 14" key="1">
    <citation type="submission" date="2020-10" db="EMBL/GenBank/DDBJ databases">
        <authorList>
            <person name="Sedaghatjoo S."/>
        </authorList>
    </citation>
    <scope>NUCLEOTIDE SEQUENCE [LARGE SCALE GENOMIC DNA]</scope>
    <source>
        <strain evidence="13 14">LLFL</strain>
    </source>
</reference>
<dbReference type="SUPFAM" id="SSF56726">
    <property type="entry name" value="DNA topoisomerase IV, alpha subunit"/>
    <property type="match status" value="1"/>
</dbReference>
<comment type="caution">
    <text evidence="13">The sequence shown here is derived from an EMBL/GenBank/DDBJ whole genome shotgun (WGS) entry which is preliminary data.</text>
</comment>
<dbReference type="Proteomes" id="UP000836404">
    <property type="component" value="Unassembled WGS sequence"/>
</dbReference>
<evidence type="ECO:0000256" key="4">
    <source>
        <dbReference type="ARBA" id="ARBA00012895"/>
    </source>
</evidence>
<dbReference type="Pfam" id="PF04406">
    <property type="entry name" value="TP6A_N"/>
    <property type="match status" value="1"/>
</dbReference>
<dbReference type="GO" id="GO:0042138">
    <property type="term" value="P:meiotic DNA double-strand break formation"/>
    <property type="evidence" value="ECO:0007669"/>
    <property type="project" value="TreeGrafter"/>
</dbReference>
<keyword evidence="8 10" id="KW-0238">DNA-binding</keyword>
<dbReference type="GO" id="GO:0007131">
    <property type="term" value="P:reciprocal meiotic recombination"/>
    <property type="evidence" value="ECO:0007669"/>
    <property type="project" value="TreeGrafter"/>
</dbReference>
<dbReference type="Gene3D" id="1.10.10.10">
    <property type="entry name" value="Winged helix-like DNA-binding domain superfamily/Winged helix DNA-binding domain"/>
    <property type="match status" value="1"/>
</dbReference>
<gene>
    <name evidence="13" type="ORF">JKILLFL_G4846</name>
</gene>
<dbReference type="InterPro" id="IPR013049">
    <property type="entry name" value="Spo11/TopoVI_A_N"/>
</dbReference>
<keyword evidence="9 10" id="KW-0413">Isomerase</keyword>
<evidence type="ECO:0000256" key="1">
    <source>
        <dbReference type="ARBA" id="ARBA00000185"/>
    </source>
</evidence>
<dbReference type="GO" id="GO:0003677">
    <property type="term" value="F:DNA binding"/>
    <property type="evidence" value="ECO:0007669"/>
    <property type="project" value="UniProtKB-UniRule"/>
</dbReference>
<feature type="active site" description="O-(5'-phospho-DNA)-tyrosine intermediate" evidence="10">
    <location>
        <position position="121"/>
    </location>
</feature>
<dbReference type="InterPro" id="IPR036388">
    <property type="entry name" value="WH-like_DNA-bd_sf"/>
</dbReference>
<name>A0A9N8QGF7_9BASI</name>
<dbReference type="EMBL" id="CAJHJF010004364">
    <property type="protein sequence ID" value="CAD6942324.1"/>
    <property type="molecule type" value="Genomic_DNA"/>
</dbReference>
<dbReference type="PANTHER" id="PTHR10848:SF0">
    <property type="entry name" value="MEIOTIC RECOMBINATION PROTEIN SPO11"/>
    <property type="match status" value="1"/>
</dbReference>
<comment type="similarity">
    <text evidence="3 10">Belongs to the TOP6A family.</text>
</comment>
<dbReference type="PANTHER" id="PTHR10848">
    <property type="entry name" value="MEIOTIC RECOMBINATION PROTEIN SPO11"/>
    <property type="match status" value="1"/>
</dbReference>
<feature type="domain" description="Topoisomerase 6 subunit A/Spo11 TOPRIM" evidence="12">
    <location>
        <begin position="221"/>
        <end position="326"/>
    </location>
</feature>
<evidence type="ECO:0000313" key="13">
    <source>
        <dbReference type="EMBL" id="CAD6942324.1"/>
    </source>
</evidence>
<dbReference type="GO" id="GO:0046872">
    <property type="term" value="F:metal ion binding"/>
    <property type="evidence" value="ECO:0007669"/>
    <property type="project" value="UniProtKB-KW"/>
</dbReference>
<feature type="domain" description="Spo11/DNA topoisomerase VI subunit A N-terminal" evidence="11">
    <location>
        <begin position="95"/>
        <end position="153"/>
    </location>
</feature>
<dbReference type="AlphaFoldDB" id="A0A9N8QGF7"/>
<keyword evidence="5" id="KW-0479">Metal-binding</keyword>
<dbReference type="CDD" id="cd00223">
    <property type="entry name" value="TOPRIM_TopoIIB_SPO"/>
    <property type="match status" value="1"/>
</dbReference>
<keyword evidence="6" id="KW-0460">Magnesium</keyword>
<evidence type="ECO:0000256" key="6">
    <source>
        <dbReference type="ARBA" id="ARBA00022842"/>
    </source>
</evidence>
<evidence type="ECO:0000256" key="7">
    <source>
        <dbReference type="ARBA" id="ARBA00023029"/>
    </source>
</evidence>
<evidence type="ECO:0000256" key="3">
    <source>
        <dbReference type="ARBA" id="ARBA00006559"/>
    </source>
</evidence>
<evidence type="ECO:0000313" key="14">
    <source>
        <dbReference type="Proteomes" id="UP000836404"/>
    </source>
</evidence>
<dbReference type="InterPro" id="IPR002815">
    <property type="entry name" value="Spo11/TopoVI_A"/>
</dbReference>
<dbReference type="PRINTS" id="PR01550">
    <property type="entry name" value="TOP6AFAMILY"/>
</dbReference>
<dbReference type="GO" id="GO:0003918">
    <property type="term" value="F:DNA topoisomerase type II (double strand cut, ATP-hydrolyzing) activity"/>
    <property type="evidence" value="ECO:0007669"/>
    <property type="project" value="UniProtKB-UniRule"/>
</dbReference>
<organism evidence="13 14">
    <name type="scientific">Tilletia laevis</name>
    <dbReference type="NCBI Taxonomy" id="157183"/>
    <lineage>
        <taxon>Eukaryota</taxon>
        <taxon>Fungi</taxon>
        <taxon>Dikarya</taxon>
        <taxon>Basidiomycota</taxon>
        <taxon>Ustilaginomycotina</taxon>
        <taxon>Exobasidiomycetes</taxon>
        <taxon>Tilletiales</taxon>
        <taxon>Tilletiaceae</taxon>
        <taxon>Tilletia</taxon>
    </lineage>
</organism>
<evidence type="ECO:0000256" key="10">
    <source>
        <dbReference type="PROSITE-ProRule" id="PRU01385"/>
    </source>
</evidence>
<dbReference type="InterPro" id="IPR034136">
    <property type="entry name" value="TOPRIM_Topo6A/Spo11"/>
</dbReference>
<keyword evidence="14" id="KW-1185">Reference proteome</keyword>
<dbReference type="InterPro" id="IPR036078">
    <property type="entry name" value="Spo11/TopoVI_A_sf"/>
</dbReference>
<keyword evidence="7 10" id="KW-0799">Topoisomerase</keyword>
<evidence type="ECO:0000256" key="2">
    <source>
        <dbReference type="ARBA" id="ARBA00001946"/>
    </source>
</evidence>
<comment type="cofactor">
    <cofactor evidence="2">
        <name>Mg(2+)</name>
        <dbReference type="ChEBI" id="CHEBI:18420"/>
    </cofactor>
</comment>
<sequence>MLHNQSNSSMDIETQRVHALDCIEECALSLLERIMPNEDEGEGAAAEKDLSVTLCDDNPRKYPSVTPGRPAEPGPYIQSINNFPNRKVSQAGYQAQAFKILEESHSAATSSSFITKRDLFYRDVALFKRQTSSDAHIASLCSALDVDREALGIRAAAKGLLTGSFRFQLRRISHVEPVTEGALAEGEGHQHPITWLQGSSVSEHLVPFVHDIETFQTQAAWVLVVEKEAIFQVLRQHDFASGSSCNLKPGLVITGKGYPDQATQQFLVFLAENFKDMSFFALTDGDPHGIDIFRMYKYGNGTADRPGRFAVKRLQWLGLRTVDFMQSGRGGTACSDGGYSQHCGGDGQGEDEQEALVSQGTLPIGAADRRKAESLLSNHWLSEDLKSELRYMLQHGCKAELEVLFESTRGGCATSGADKEPWMRAAVGEDEERAAASVHRDPAATSVASPIMVNEPAEEAAAIVSTQSLVQQAIPAAASSRVQAGPKLADGVDRGPNPSLATSKLLQYVARRMSSVDISVIRPGTSAP</sequence>
<dbReference type="Pfam" id="PF21180">
    <property type="entry name" value="TOP6A-Spo11_Toprim"/>
    <property type="match status" value="1"/>
</dbReference>
<dbReference type="GO" id="GO:0000706">
    <property type="term" value="P:meiotic DNA double-strand break processing"/>
    <property type="evidence" value="ECO:0007669"/>
    <property type="project" value="TreeGrafter"/>
</dbReference>
<evidence type="ECO:0000256" key="5">
    <source>
        <dbReference type="ARBA" id="ARBA00022723"/>
    </source>
</evidence>
<dbReference type="GO" id="GO:0000228">
    <property type="term" value="C:nuclear chromosome"/>
    <property type="evidence" value="ECO:0007669"/>
    <property type="project" value="TreeGrafter"/>
</dbReference>
<evidence type="ECO:0000256" key="9">
    <source>
        <dbReference type="ARBA" id="ARBA00023235"/>
    </source>
</evidence>
<accession>A0A9N8QGF7</accession>
<proteinExistence type="inferred from homology"/>
<dbReference type="GO" id="GO:0005524">
    <property type="term" value="F:ATP binding"/>
    <property type="evidence" value="ECO:0007669"/>
    <property type="project" value="InterPro"/>
</dbReference>
<dbReference type="PROSITE" id="PS52041">
    <property type="entry name" value="TOPO_IIB"/>
    <property type="match status" value="1"/>
</dbReference>
<evidence type="ECO:0000256" key="8">
    <source>
        <dbReference type="ARBA" id="ARBA00023125"/>
    </source>
</evidence>
<dbReference type="EC" id="5.6.2.2" evidence="4"/>
<comment type="catalytic activity">
    <reaction evidence="1 10">
        <text>ATP-dependent breakage, passage and rejoining of double-stranded DNA.</text>
        <dbReference type="EC" id="5.6.2.2"/>
    </reaction>
</comment>
<protein>
    <recommendedName>
        <fullName evidence="4">DNA topoisomerase (ATP-hydrolyzing)</fullName>
        <ecNumber evidence="4">5.6.2.2</ecNumber>
    </recommendedName>
</protein>
<evidence type="ECO:0000259" key="11">
    <source>
        <dbReference type="Pfam" id="PF04406"/>
    </source>
</evidence>
<evidence type="ECO:0000259" key="12">
    <source>
        <dbReference type="Pfam" id="PF21180"/>
    </source>
</evidence>
<dbReference type="Gene3D" id="3.40.1360.10">
    <property type="match status" value="1"/>
</dbReference>